<reference evidence="2" key="1">
    <citation type="submission" date="2022-10" db="EMBL/GenBank/DDBJ databases">
        <authorList>
            <person name="Chen Y."/>
            <person name="Dougan E. K."/>
            <person name="Chan C."/>
            <person name="Rhodes N."/>
            <person name="Thang M."/>
        </authorList>
    </citation>
    <scope>NUCLEOTIDE SEQUENCE</scope>
</reference>
<reference evidence="3 4" key="2">
    <citation type="submission" date="2024-05" db="EMBL/GenBank/DDBJ databases">
        <authorList>
            <person name="Chen Y."/>
            <person name="Shah S."/>
            <person name="Dougan E. K."/>
            <person name="Thang M."/>
            <person name="Chan C."/>
        </authorList>
    </citation>
    <scope>NUCLEOTIDE SEQUENCE [LARGE SCALE GENOMIC DNA]</scope>
</reference>
<feature type="chain" id="PRO_5043270300" evidence="1">
    <location>
        <begin position="23"/>
        <end position="213"/>
    </location>
</feature>
<name>A0A9P1CBR4_9DINO</name>
<accession>A0A9P1CBR4</accession>
<proteinExistence type="predicted"/>
<protein>
    <submittedName>
        <fullName evidence="3">Carrier domain-containing protein</fullName>
    </submittedName>
</protein>
<dbReference type="EMBL" id="CAMXCT010001294">
    <property type="protein sequence ID" value="CAI3988719.1"/>
    <property type="molecule type" value="Genomic_DNA"/>
</dbReference>
<keyword evidence="1" id="KW-0732">Signal</keyword>
<evidence type="ECO:0000313" key="2">
    <source>
        <dbReference type="EMBL" id="CAI3988719.1"/>
    </source>
</evidence>
<dbReference type="SUPFAM" id="SSF48452">
    <property type="entry name" value="TPR-like"/>
    <property type="match status" value="2"/>
</dbReference>
<keyword evidence="4" id="KW-1185">Reference proteome</keyword>
<feature type="non-terminal residue" evidence="2">
    <location>
        <position position="213"/>
    </location>
</feature>
<evidence type="ECO:0000256" key="1">
    <source>
        <dbReference type="SAM" id="SignalP"/>
    </source>
</evidence>
<feature type="signal peptide" evidence="1">
    <location>
        <begin position="1"/>
        <end position="22"/>
    </location>
</feature>
<dbReference type="InterPro" id="IPR011990">
    <property type="entry name" value="TPR-like_helical_dom_sf"/>
</dbReference>
<gene>
    <name evidence="2" type="ORF">C1SCF055_LOCUS15845</name>
</gene>
<dbReference type="Proteomes" id="UP001152797">
    <property type="component" value="Unassembled WGS sequence"/>
</dbReference>
<dbReference type="EMBL" id="CAMXCT030001294">
    <property type="protein sequence ID" value="CAL4776031.1"/>
    <property type="molecule type" value="Genomic_DNA"/>
</dbReference>
<dbReference type="EMBL" id="CAMXCT020001294">
    <property type="protein sequence ID" value="CAL1142094.1"/>
    <property type="molecule type" value="Genomic_DNA"/>
</dbReference>
<evidence type="ECO:0000313" key="3">
    <source>
        <dbReference type="EMBL" id="CAL4776031.1"/>
    </source>
</evidence>
<organism evidence="2">
    <name type="scientific">Cladocopium goreaui</name>
    <dbReference type="NCBI Taxonomy" id="2562237"/>
    <lineage>
        <taxon>Eukaryota</taxon>
        <taxon>Sar</taxon>
        <taxon>Alveolata</taxon>
        <taxon>Dinophyceae</taxon>
        <taxon>Suessiales</taxon>
        <taxon>Symbiodiniaceae</taxon>
        <taxon>Cladocopium</taxon>
    </lineage>
</organism>
<dbReference type="AlphaFoldDB" id="A0A9P1CBR4"/>
<comment type="caution">
    <text evidence="2">The sequence shown here is derived from an EMBL/GenBank/DDBJ whole genome shotgun (WGS) entry which is preliminary data.</text>
</comment>
<sequence>GRHSHGLGRALLQLAFATDAHGSGVAAAQKALEVFKFCGDLRWQAYTLQRMALLYWKEDDPENAVKKAEASMSILENQGPLKLECEAQLSELLCAAHLRLGAPEVALRPARSCLGRARSLNDRRIEAHMMLAAIGATKALSGTEGVMKTAQMCKEIFEELGDRRMEAAALCALSMLYLQGDQLKEALAAAQEAADFWSIATPKKSWFQDSRML</sequence>
<dbReference type="Gene3D" id="1.25.40.10">
    <property type="entry name" value="Tetratricopeptide repeat domain"/>
    <property type="match status" value="1"/>
</dbReference>
<evidence type="ECO:0000313" key="4">
    <source>
        <dbReference type="Proteomes" id="UP001152797"/>
    </source>
</evidence>